<organism evidence="1 2">
    <name type="scientific">Owenia fusiformis</name>
    <name type="common">Polychaete worm</name>
    <dbReference type="NCBI Taxonomy" id="6347"/>
    <lineage>
        <taxon>Eukaryota</taxon>
        <taxon>Metazoa</taxon>
        <taxon>Spiralia</taxon>
        <taxon>Lophotrochozoa</taxon>
        <taxon>Annelida</taxon>
        <taxon>Polychaeta</taxon>
        <taxon>Sedentaria</taxon>
        <taxon>Canalipalpata</taxon>
        <taxon>Sabellida</taxon>
        <taxon>Oweniida</taxon>
        <taxon>Oweniidae</taxon>
        <taxon>Owenia</taxon>
    </lineage>
</organism>
<evidence type="ECO:0000313" key="2">
    <source>
        <dbReference type="Proteomes" id="UP000749559"/>
    </source>
</evidence>
<protein>
    <submittedName>
        <fullName evidence="1">Uncharacterized protein</fullName>
    </submittedName>
</protein>
<dbReference type="Proteomes" id="UP000749559">
    <property type="component" value="Unassembled WGS sequence"/>
</dbReference>
<gene>
    <name evidence="1" type="ORF">OFUS_LOCUS17371</name>
</gene>
<evidence type="ECO:0000313" key="1">
    <source>
        <dbReference type="EMBL" id="CAH1792408.1"/>
    </source>
</evidence>
<dbReference type="AlphaFoldDB" id="A0A8S4PGZ9"/>
<dbReference type="EMBL" id="CAIIXF020000008">
    <property type="protein sequence ID" value="CAH1792408.1"/>
    <property type="molecule type" value="Genomic_DNA"/>
</dbReference>
<feature type="non-terminal residue" evidence="1">
    <location>
        <position position="1"/>
    </location>
</feature>
<proteinExistence type="predicted"/>
<comment type="caution">
    <text evidence="1">The sequence shown here is derived from an EMBL/GenBank/DDBJ whole genome shotgun (WGS) entry which is preliminary data.</text>
</comment>
<name>A0A8S4PGZ9_OWEFU</name>
<sequence>FFHAHFTRSDANPKTLHPLTIAGYAPVPVCNFYPRVQSFNRSYGFCKRVLFDSYLRTCNINKKSFFQTICNSVILNKALADSQLHINCRNCLLDSALTTDTIINNY</sequence>
<keyword evidence="2" id="KW-1185">Reference proteome</keyword>
<accession>A0A8S4PGZ9</accession>
<reference evidence="1" key="1">
    <citation type="submission" date="2022-03" db="EMBL/GenBank/DDBJ databases">
        <authorList>
            <person name="Martin C."/>
        </authorList>
    </citation>
    <scope>NUCLEOTIDE SEQUENCE</scope>
</reference>